<proteinExistence type="predicted"/>
<dbReference type="AlphaFoldDB" id="A0A2H3JJT1"/>
<organism evidence="1 2">
    <name type="scientific">Wolfiporia cocos (strain MD-104)</name>
    <name type="common">Brown rot fungus</name>
    <dbReference type="NCBI Taxonomy" id="742152"/>
    <lineage>
        <taxon>Eukaryota</taxon>
        <taxon>Fungi</taxon>
        <taxon>Dikarya</taxon>
        <taxon>Basidiomycota</taxon>
        <taxon>Agaricomycotina</taxon>
        <taxon>Agaricomycetes</taxon>
        <taxon>Polyporales</taxon>
        <taxon>Phaeolaceae</taxon>
        <taxon>Wolfiporia</taxon>
    </lineage>
</organism>
<protein>
    <submittedName>
        <fullName evidence="1">Uncharacterized protein</fullName>
    </submittedName>
</protein>
<evidence type="ECO:0000313" key="2">
    <source>
        <dbReference type="Proteomes" id="UP000218811"/>
    </source>
</evidence>
<keyword evidence="2" id="KW-1185">Reference proteome</keyword>
<name>A0A2H3JJT1_WOLCO</name>
<dbReference type="Proteomes" id="UP000218811">
    <property type="component" value="Unassembled WGS sequence"/>
</dbReference>
<dbReference type="EMBL" id="KB468124">
    <property type="protein sequence ID" value="PCH42111.1"/>
    <property type="molecule type" value="Genomic_DNA"/>
</dbReference>
<gene>
    <name evidence="1" type="ORF">WOLCODRAFT_137704</name>
</gene>
<reference evidence="1 2" key="1">
    <citation type="journal article" date="2012" name="Science">
        <title>The Paleozoic origin of enzymatic lignin decomposition reconstructed from 31 fungal genomes.</title>
        <authorList>
            <person name="Floudas D."/>
            <person name="Binder M."/>
            <person name="Riley R."/>
            <person name="Barry K."/>
            <person name="Blanchette R.A."/>
            <person name="Henrissat B."/>
            <person name="Martinez A.T."/>
            <person name="Otillar R."/>
            <person name="Spatafora J.W."/>
            <person name="Yadav J.S."/>
            <person name="Aerts A."/>
            <person name="Benoit I."/>
            <person name="Boyd A."/>
            <person name="Carlson A."/>
            <person name="Copeland A."/>
            <person name="Coutinho P.M."/>
            <person name="de Vries R.P."/>
            <person name="Ferreira P."/>
            <person name="Findley K."/>
            <person name="Foster B."/>
            <person name="Gaskell J."/>
            <person name="Glotzer D."/>
            <person name="Gorecki P."/>
            <person name="Heitman J."/>
            <person name="Hesse C."/>
            <person name="Hori C."/>
            <person name="Igarashi K."/>
            <person name="Jurgens J.A."/>
            <person name="Kallen N."/>
            <person name="Kersten P."/>
            <person name="Kohler A."/>
            <person name="Kuees U."/>
            <person name="Kumar T.K.A."/>
            <person name="Kuo A."/>
            <person name="LaButti K."/>
            <person name="Larrondo L.F."/>
            <person name="Lindquist E."/>
            <person name="Ling A."/>
            <person name="Lombard V."/>
            <person name="Lucas S."/>
            <person name="Lundell T."/>
            <person name="Martin R."/>
            <person name="McLaughlin D.J."/>
            <person name="Morgenstern I."/>
            <person name="Morin E."/>
            <person name="Murat C."/>
            <person name="Nagy L.G."/>
            <person name="Nolan M."/>
            <person name="Ohm R.A."/>
            <person name="Patyshakuliyeva A."/>
            <person name="Rokas A."/>
            <person name="Ruiz-Duenas F.J."/>
            <person name="Sabat G."/>
            <person name="Salamov A."/>
            <person name="Samejima M."/>
            <person name="Schmutz J."/>
            <person name="Slot J.C."/>
            <person name="St John F."/>
            <person name="Stenlid J."/>
            <person name="Sun H."/>
            <person name="Sun S."/>
            <person name="Syed K."/>
            <person name="Tsang A."/>
            <person name="Wiebenga A."/>
            <person name="Young D."/>
            <person name="Pisabarro A."/>
            <person name="Eastwood D.C."/>
            <person name="Martin F."/>
            <person name="Cullen D."/>
            <person name="Grigoriev I.V."/>
            <person name="Hibbett D.S."/>
        </authorList>
    </citation>
    <scope>NUCLEOTIDE SEQUENCE [LARGE SCALE GENOMIC DNA]</scope>
    <source>
        <strain evidence="1 2">MD-104</strain>
    </source>
</reference>
<evidence type="ECO:0000313" key="1">
    <source>
        <dbReference type="EMBL" id="PCH42111.1"/>
    </source>
</evidence>
<accession>A0A2H3JJT1</accession>
<sequence length="124" mass="14078">MSAQVPVMLRYDGACWSPHIYGLLQQCKQNDEAAVRYPRRQRLYTTCGAIAVAADRVRNMGCCPLEKPLIHILRLMASFLQFRTILLIPLSDGFLSTPLRLSQPIPMLQLFVYEVSQPCFGHPN</sequence>